<reference evidence="3" key="2">
    <citation type="submission" date="2022-10" db="EMBL/GenBank/DDBJ databases">
        <authorList>
            <person name="Aronson H.S."/>
        </authorList>
    </citation>
    <scope>NUCLEOTIDE SEQUENCE</scope>
    <source>
        <strain evidence="3">RS19-109</strain>
    </source>
</reference>
<name>A0A9X4MPZ4_9BACT</name>
<dbReference type="RefSeq" id="WP_307633712.1">
    <property type="nucleotide sequence ID" value="NZ_JAPHEH010000001.1"/>
</dbReference>
<dbReference type="CDD" id="cd00085">
    <property type="entry name" value="HNHc"/>
    <property type="match status" value="1"/>
</dbReference>
<keyword evidence="4" id="KW-1185">Reference proteome</keyword>
<evidence type="ECO:0000256" key="1">
    <source>
        <dbReference type="SAM" id="MobiDB-lite"/>
    </source>
</evidence>
<evidence type="ECO:0000313" key="3">
    <source>
        <dbReference type="EMBL" id="MDG4476747.1"/>
    </source>
</evidence>
<evidence type="ECO:0000313" key="4">
    <source>
        <dbReference type="Proteomes" id="UP001154240"/>
    </source>
</evidence>
<feature type="domain" description="HNH nuclease" evidence="2">
    <location>
        <begin position="46"/>
        <end position="96"/>
    </location>
</feature>
<sequence length="144" mass="17723">MKQLHLYISNDEPEPQKDKRAFDTSLGSPSPEMGYEKYLQSQEWHNKRKYAIYKAGHRCQRCGKSPKILQVHHKHYDTLYRERLEDIEVLCVSCHRVADGDREYWSAFETWAYKVYGEYWYDYDEERLREAFDDWFEEKENDYW</sequence>
<reference evidence="3" key="1">
    <citation type="journal article" date="2022" name="bioRxiv">
        <title>Thiovibrio frasassiensisgen. nov., sp. nov., an autotrophic, elemental sulfur disproportionating bacterium isolated from sulfidic karst sediment, and proposal of Thiovibrionaceae fam. nov.</title>
        <authorList>
            <person name="Aronson H."/>
            <person name="Thomas C."/>
            <person name="Bhattacharyya M."/>
            <person name="Eckstein S."/>
            <person name="Jensen S."/>
            <person name="Barco R."/>
            <person name="Macalady J."/>
            <person name="Amend J."/>
        </authorList>
    </citation>
    <scope>NUCLEOTIDE SEQUENCE</scope>
    <source>
        <strain evidence="3">RS19-109</strain>
    </source>
</reference>
<dbReference type="GO" id="GO:0004519">
    <property type="term" value="F:endonuclease activity"/>
    <property type="evidence" value="ECO:0007669"/>
    <property type="project" value="UniProtKB-KW"/>
</dbReference>
<dbReference type="SMART" id="SM00507">
    <property type="entry name" value="HNHc"/>
    <property type="match status" value="1"/>
</dbReference>
<dbReference type="InterPro" id="IPR003615">
    <property type="entry name" value="HNH_nuc"/>
</dbReference>
<proteinExistence type="predicted"/>
<evidence type="ECO:0000259" key="2">
    <source>
        <dbReference type="SMART" id="SM00507"/>
    </source>
</evidence>
<dbReference type="Proteomes" id="UP001154240">
    <property type="component" value="Unassembled WGS sequence"/>
</dbReference>
<keyword evidence="3" id="KW-0378">Hydrolase</keyword>
<comment type="caution">
    <text evidence="3">The sequence shown here is derived from an EMBL/GenBank/DDBJ whole genome shotgun (WGS) entry which is preliminary data.</text>
</comment>
<protein>
    <submittedName>
        <fullName evidence="3">HNH endonuclease</fullName>
    </submittedName>
</protein>
<gene>
    <name evidence="3" type="ORF">OLX77_11340</name>
</gene>
<keyword evidence="3" id="KW-0255">Endonuclease</keyword>
<keyword evidence="3" id="KW-0540">Nuclease</keyword>
<feature type="region of interest" description="Disordered" evidence="1">
    <location>
        <begin position="1"/>
        <end position="29"/>
    </location>
</feature>
<dbReference type="AlphaFoldDB" id="A0A9X4MPZ4"/>
<dbReference type="EMBL" id="JAPHEH010000001">
    <property type="protein sequence ID" value="MDG4476747.1"/>
    <property type="molecule type" value="Genomic_DNA"/>
</dbReference>
<organism evidence="3 4">
    <name type="scientific">Thiovibrio frasassiensis</name>
    <dbReference type="NCBI Taxonomy" id="2984131"/>
    <lineage>
        <taxon>Bacteria</taxon>
        <taxon>Pseudomonadati</taxon>
        <taxon>Thermodesulfobacteriota</taxon>
        <taxon>Desulfobulbia</taxon>
        <taxon>Desulfobulbales</taxon>
        <taxon>Thiovibrionaceae</taxon>
        <taxon>Thiovibrio</taxon>
    </lineage>
</organism>
<accession>A0A9X4MPZ4</accession>